<dbReference type="AlphaFoldDB" id="A0AAD1XRP4"/>
<proteinExistence type="predicted"/>
<organism evidence="1 2">
    <name type="scientific">Euplotes crassus</name>
    <dbReference type="NCBI Taxonomy" id="5936"/>
    <lineage>
        <taxon>Eukaryota</taxon>
        <taxon>Sar</taxon>
        <taxon>Alveolata</taxon>
        <taxon>Ciliophora</taxon>
        <taxon>Intramacronucleata</taxon>
        <taxon>Spirotrichea</taxon>
        <taxon>Hypotrichia</taxon>
        <taxon>Euplotida</taxon>
        <taxon>Euplotidae</taxon>
        <taxon>Moneuplotes</taxon>
    </lineage>
</organism>
<dbReference type="Gene3D" id="3.80.10.10">
    <property type="entry name" value="Ribonuclease Inhibitor"/>
    <property type="match status" value="1"/>
</dbReference>
<name>A0AAD1XRP4_EUPCR</name>
<gene>
    <name evidence="1" type="ORF">ECRASSUSDP1_LOCUS18862</name>
</gene>
<dbReference type="Proteomes" id="UP001295684">
    <property type="component" value="Unassembled WGS sequence"/>
</dbReference>
<evidence type="ECO:0000313" key="1">
    <source>
        <dbReference type="EMBL" id="CAI2377476.1"/>
    </source>
</evidence>
<reference evidence="1" key="1">
    <citation type="submission" date="2023-07" db="EMBL/GenBank/DDBJ databases">
        <authorList>
            <consortium name="AG Swart"/>
            <person name="Singh M."/>
            <person name="Singh A."/>
            <person name="Seah K."/>
            <person name="Emmerich C."/>
        </authorList>
    </citation>
    <scope>NUCLEOTIDE SEQUENCE</scope>
    <source>
        <strain evidence="1">DP1</strain>
    </source>
</reference>
<accession>A0AAD1XRP4</accession>
<keyword evidence="2" id="KW-1185">Reference proteome</keyword>
<dbReference type="EMBL" id="CAMPGE010019119">
    <property type="protein sequence ID" value="CAI2377476.1"/>
    <property type="molecule type" value="Genomic_DNA"/>
</dbReference>
<comment type="caution">
    <text evidence="1">The sequence shown here is derived from an EMBL/GenBank/DDBJ whole genome shotgun (WGS) entry which is preliminary data.</text>
</comment>
<dbReference type="SUPFAM" id="SSF52047">
    <property type="entry name" value="RNI-like"/>
    <property type="match status" value="1"/>
</dbReference>
<protein>
    <submittedName>
        <fullName evidence="1">Uncharacterized protein</fullName>
    </submittedName>
</protein>
<evidence type="ECO:0000313" key="2">
    <source>
        <dbReference type="Proteomes" id="UP001295684"/>
    </source>
</evidence>
<dbReference type="InterPro" id="IPR032675">
    <property type="entry name" value="LRR_dom_sf"/>
</dbReference>
<sequence length="275" mass="32073">MDTKMLSPEEVLYISKQKLELELLSRLKKLDRKIMNSLNGYSHLKDAVKDEPESKRLKYQSDYYENKKLLKFSKGVISAKNILFQGDWMRSKKKTYQVFRVLENSQRKSLSLHPHSSDPSLTHHANYKLFERYILRISSSALEGLHLEKFKIPKKQFEVLMFHSRNFSWLKLGSCKIESEGCSFSNVPKYKLKCISFEYSGHTSNSDWLSHPKGLTDIVSAISKCSLKESLQFLDLSWNPYIEDQLREIFEEHDITGLKVCSVNFLGGKRFSLKL</sequence>